<gene>
    <name evidence="1" type="ORF">D4739_01670</name>
</gene>
<keyword evidence="2" id="KW-1185">Reference proteome</keyword>
<dbReference type="Pfam" id="PF06078">
    <property type="entry name" value="DUF937"/>
    <property type="match status" value="1"/>
</dbReference>
<evidence type="ECO:0000313" key="1">
    <source>
        <dbReference type="EMBL" id="RJS45079.1"/>
    </source>
</evidence>
<dbReference type="Proteomes" id="UP000276542">
    <property type="component" value="Unassembled WGS sequence"/>
</dbReference>
<dbReference type="EMBL" id="QYRP01000002">
    <property type="protein sequence ID" value="RJS45079.1"/>
    <property type="molecule type" value="Genomic_DNA"/>
</dbReference>
<proteinExistence type="predicted"/>
<name>A0A3A5H2R9_9ACTN</name>
<protein>
    <submittedName>
        <fullName evidence="1">DUF937 domain-containing protein</fullName>
    </submittedName>
</protein>
<dbReference type="InterPro" id="IPR009282">
    <property type="entry name" value="DUF937"/>
</dbReference>
<sequence>MSDLDALLANLPIDALAAQIGEDPDEVRQAAAVALPALLGGLDANAQDGGAASLLEALAQHEGRSPGDPAAIDATDGEKIAAHIFGDQQEQVISQLGSTGVASGLLQKLIPLLAPMVMAWVAGQMAGKGAAPSAGGDPGTLGRILEQVLKGALGGGAPSQAPTAGSILSDILGGLLGGGRR</sequence>
<dbReference type="RefSeq" id="WP_120058982.1">
    <property type="nucleotide sequence ID" value="NZ_QYRP01000002.1"/>
</dbReference>
<accession>A0A3A5H2R9</accession>
<reference evidence="2" key="1">
    <citation type="submission" date="2018-09" db="EMBL/GenBank/DDBJ databases">
        <authorList>
            <person name="Zhu H."/>
        </authorList>
    </citation>
    <scope>NUCLEOTIDE SEQUENCE [LARGE SCALE GENOMIC DNA]</scope>
    <source>
        <strain evidence="2">K1W22B-1</strain>
    </source>
</reference>
<organism evidence="1 2">
    <name type="scientific">Nocardioides cavernaquae</name>
    <dbReference type="NCBI Taxonomy" id="2321396"/>
    <lineage>
        <taxon>Bacteria</taxon>
        <taxon>Bacillati</taxon>
        <taxon>Actinomycetota</taxon>
        <taxon>Actinomycetes</taxon>
        <taxon>Propionibacteriales</taxon>
        <taxon>Nocardioidaceae</taxon>
        <taxon>Nocardioides</taxon>
    </lineage>
</organism>
<dbReference type="AlphaFoldDB" id="A0A3A5H2R9"/>
<comment type="caution">
    <text evidence="1">The sequence shown here is derived from an EMBL/GenBank/DDBJ whole genome shotgun (WGS) entry which is preliminary data.</text>
</comment>
<evidence type="ECO:0000313" key="2">
    <source>
        <dbReference type="Proteomes" id="UP000276542"/>
    </source>
</evidence>
<dbReference type="OrthoDB" id="3577641at2"/>